<comment type="similarity">
    <text evidence="4">Belongs to the Integrator subunit 14 family.</text>
</comment>
<evidence type="ECO:0000313" key="10">
    <source>
        <dbReference type="Proteomes" id="UP000823941"/>
    </source>
</evidence>
<dbReference type="EMBL" id="JAHIBW010000019">
    <property type="protein sequence ID" value="KAG7301187.1"/>
    <property type="molecule type" value="Genomic_DNA"/>
</dbReference>
<comment type="caution">
    <text evidence="9">The sequence shown here is derived from an EMBL/GenBank/DDBJ whole genome shotgun (WGS) entry which is preliminary data.</text>
</comment>
<dbReference type="CDD" id="cd00198">
    <property type="entry name" value="vWFA"/>
    <property type="match status" value="1"/>
</dbReference>
<evidence type="ECO:0000259" key="6">
    <source>
        <dbReference type="Pfam" id="PF13519"/>
    </source>
</evidence>
<evidence type="ECO:0000256" key="3">
    <source>
        <dbReference type="ARBA" id="ARBA00023242"/>
    </source>
</evidence>
<keyword evidence="10" id="KW-1185">Reference proteome</keyword>
<keyword evidence="3" id="KW-0539">Nucleus</keyword>
<sequence>MPTVILLDVSLSMFRPVPSSDTTETHTRFTLAAAAINSFLDYLNVHVKLEYVALVTYSSTHDVAVPFTRDFDTIRTKLTHLEEGDKTCLEAALLGINHLVMSEWGSQTLVQTVLITDGSCGVGPLGRNLVIQALPLPPPYPSRVHIIPIASPNEPSLQHAMPLYQKVVELSTNTNHPTMAITRGVIYCPDQLNVPGVVTAASRLCEQQYQETWSTLRCGQLEAKVQLFPPIIPPADSGAPPSRTIHVIGFIPLQDLGTPISISRHLVLPQAQPAAPRDNYADPKTPTKEGSSSSEGAEEDAADPSKQPHFCVLLHGALKVESMGAIVSLGNGWFGSLLARCEARARRSCLQLALGTADAAPWLGPLPQLGPAGNGATETFPVRATRSYSGGGGAAWSRPHALLADVQKVLRHARKLPDKTPHLYKELNRLRRAAISLGFSELLTCVGAALERECASLPPGASQECSIQLAHAANALRDPRTALDIKHTLTPPGTGFSGAPSTH</sequence>
<dbReference type="Proteomes" id="UP000823941">
    <property type="component" value="Chromosome 19"/>
</dbReference>
<accession>A0ABQ7Q7H4</accession>
<dbReference type="Pfam" id="PF19435">
    <property type="entry name" value="IntS14_b-barrel"/>
    <property type="match status" value="1"/>
</dbReference>
<dbReference type="InterPro" id="IPR039841">
    <property type="entry name" value="INTS14"/>
</dbReference>
<dbReference type="Gene3D" id="3.40.50.410">
    <property type="entry name" value="von Willebrand factor, type A domain"/>
    <property type="match status" value="1"/>
</dbReference>
<name>A0ABQ7Q7H4_PLUXY</name>
<dbReference type="SUPFAM" id="SSF53300">
    <property type="entry name" value="vWA-like"/>
    <property type="match status" value="1"/>
</dbReference>
<evidence type="ECO:0000259" key="8">
    <source>
        <dbReference type="Pfam" id="PF20504"/>
    </source>
</evidence>
<feature type="domain" description="Integrator complex subunit 14 beta-barrel" evidence="7">
    <location>
        <begin position="209"/>
        <end position="352"/>
    </location>
</feature>
<evidence type="ECO:0000256" key="4">
    <source>
        <dbReference type="ARBA" id="ARBA00061449"/>
    </source>
</evidence>
<organism evidence="9 10">
    <name type="scientific">Plutella xylostella</name>
    <name type="common">Diamondback moth</name>
    <name type="synonym">Plutella maculipennis</name>
    <dbReference type="NCBI Taxonomy" id="51655"/>
    <lineage>
        <taxon>Eukaryota</taxon>
        <taxon>Metazoa</taxon>
        <taxon>Ecdysozoa</taxon>
        <taxon>Arthropoda</taxon>
        <taxon>Hexapoda</taxon>
        <taxon>Insecta</taxon>
        <taxon>Pterygota</taxon>
        <taxon>Neoptera</taxon>
        <taxon>Endopterygota</taxon>
        <taxon>Lepidoptera</taxon>
        <taxon>Glossata</taxon>
        <taxon>Ditrysia</taxon>
        <taxon>Yponomeutoidea</taxon>
        <taxon>Plutellidae</taxon>
        <taxon>Plutella</taxon>
    </lineage>
</organism>
<gene>
    <name evidence="9" type="ORF">JYU34_014035</name>
</gene>
<dbReference type="InterPro" id="IPR045814">
    <property type="entry name" value="IntS14_b-barrel"/>
</dbReference>
<reference evidence="9 10" key="1">
    <citation type="submission" date="2021-06" db="EMBL/GenBank/DDBJ databases">
        <title>A haploid diamondback moth (Plutella xylostella L.) genome assembly resolves 31 chromosomes and identifies a diamide resistance mutation.</title>
        <authorList>
            <person name="Ward C.M."/>
            <person name="Perry K.D."/>
            <person name="Baker G."/>
            <person name="Powis K."/>
            <person name="Heckel D.G."/>
            <person name="Baxter S.W."/>
        </authorList>
    </citation>
    <scope>NUCLEOTIDE SEQUENCE [LARGE SCALE GENOMIC DNA]</scope>
    <source>
        <strain evidence="9 10">LV</strain>
        <tissue evidence="9">Single pupa</tissue>
    </source>
</reference>
<protein>
    <recommendedName>
        <fullName evidence="2">Integrator complex subunit 14</fullName>
    </recommendedName>
</protein>
<evidence type="ECO:0000256" key="1">
    <source>
        <dbReference type="ARBA" id="ARBA00004123"/>
    </source>
</evidence>
<evidence type="ECO:0000256" key="5">
    <source>
        <dbReference type="SAM" id="MobiDB-lite"/>
    </source>
</evidence>
<dbReference type="Pfam" id="PF20504">
    <property type="entry name" value="IntS14_C"/>
    <property type="match status" value="1"/>
</dbReference>
<dbReference type="PANTHER" id="PTHR13532:SF3">
    <property type="entry name" value="INTEGRATOR COMPLEX SUBUNIT 14"/>
    <property type="match status" value="1"/>
</dbReference>
<dbReference type="PANTHER" id="PTHR13532">
    <property type="match status" value="1"/>
</dbReference>
<feature type="domain" description="VWFA" evidence="6">
    <location>
        <begin position="3"/>
        <end position="118"/>
    </location>
</feature>
<dbReference type="InterPro" id="IPR046471">
    <property type="entry name" value="IntS14_C"/>
</dbReference>
<comment type="subcellular location">
    <subcellularLocation>
        <location evidence="1">Nucleus</location>
    </subcellularLocation>
</comment>
<evidence type="ECO:0000256" key="2">
    <source>
        <dbReference type="ARBA" id="ARBA00016816"/>
    </source>
</evidence>
<evidence type="ECO:0000313" key="9">
    <source>
        <dbReference type="EMBL" id="KAG7301187.1"/>
    </source>
</evidence>
<dbReference type="InterPro" id="IPR002035">
    <property type="entry name" value="VWF_A"/>
</dbReference>
<feature type="domain" description="Integrator complex subunit 14 C-terminal" evidence="8">
    <location>
        <begin position="395"/>
        <end position="496"/>
    </location>
</feature>
<dbReference type="InterPro" id="IPR036465">
    <property type="entry name" value="vWFA_dom_sf"/>
</dbReference>
<dbReference type="Pfam" id="PF13519">
    <property type="entry name" value="VWA_2"/>
    <property type="match status" value="1"/>
</dbReference>
<feature type="region of interest" description="Disordered" evidence="5">
    <location>
        <begin position="272"/>
        <end position="305"/>
    </location>
</feature>
<evidence type="ECO:0000259" key="7">
    <source>
        <dbReference type="Pfam" id="PF19435"/>
    </source>
</evidence>
<proteinExistence type="inferred from homology"/>